<name>A0AA86RKH5_9EUKA</name>
<evidence type="ECO:0000313" key="7">
    <source>
        <dbReference type="EMBL" id="CAL6078814.1"/>
    </source>
</evidence>
<evidence type="ECO:0000313" key="6">
    <source>
        <dbReference type="EMBL" id="CAI9973562.1"/>
    </source>
</evidence>
<dbReference type="Pfam" id="PF01168">
    <property type="entry name" value="Ala_racemase_N"/>
    <property type="match status" value="1"/>
</dbReference>
<evidence type="ECO:0000313" key="8">
    <source>
        <dbReference type="Proteomes" id="UP001642409"/>
    </source>
</evidence>
<dbReference type="FunFam" id="3.20.20.10:FF:000018">
    <property type="entry name" value="Pyridoxal phosphate homeostasis protein"/>
    <property type="match status" value="1"/>
</dbReference>
<dbReference type="CDD" id="cd00635">
    <property type="entry name" value="PLPDE_III_YBL036c_like"/>
    <property type="match status" value="1"/>
</dbReference>
<gene>
    <name evidence="7" type="ORF">HINF_LOCUS59086</name>
    <name evidence="6" type="ORF">HINF_LOCUS61207</name>
</gene>
<dbReference type="PANTHER" id="PTHR10146:SF14">
    <property type="entry name" value="PYRIDOXAL PHOSPHATE HOMEOSTASIS PROTEIN"/>
    <property type="match status" value="1"/>
</dbReference>
<evidence type="ECO:0000256" key="1">
    <source>
        <dbReference type="ARBA" id="ARBA00022898"/>
    </source>
</evidence>
<comment type="cofactor">
    <cofactor evidence="3">
        <name>pyridoxal 5'-phosphate</name>
        <dbReference type="ChEBI" id="CHEBI:597326"/>
    </cofactor>
</comment>
<comment type="similarity">
    <text evidence="2 4">Belongs to the pyridoxal phosphate-binding protein YggS/PROSC family.</text>
</comment>
<dbReference type="InterPro" id="IPR011078">
    <property type="entry name" value="PyrdxlP_homeostasis"/>
</dbReference>
<reference evidence="6" key="1">
    <citation type="submission" date="2023-06" db="EMBL/GenBank/DDBJ databases">
        <authorList>
            <person name="Kurt Z."/>
        </authorList>
    </citation>
    <scope>NUCLEOTIDE SEQUENCE</scope>
</reference>
<dbReference type="Gene3D" id="3.20.20.10">
    <property type="entry name" value="Alanine racemase"/>
    <property type="match status" value="1"/>
</dbReference>
<proteinExistence type="inferred from homology"/>
<dbReference type="AlphaFoldDB" id="A0AA86RKH5"/>
<dbReference type="SUPFAM" id="SSF51419">
    <property type="entry name" value="PLP-binding barrel"/>
    <property type="match status" value="1"/>
</dbReference>
<comment type="function">
    <text evidence="2">Pyridoxal 5'-phosphate (PLP)-binding protein, which may be involved in intracellular homeostatic regulation of pyridoxal 5'-phosphate (PLP), the active form of vitamin B6.</text>
</comment>
<dbReference type="PIRSF" id="PIRSF004848">
    <property type="entry name" value="YBL036c_PLPDEIII"/>
    <property type="match status" value="1"/>
</dbReference>
<dbReference type="EMBL" id="CATOUU010001124">
    <property type="protein sequence ID" value="CAI9973562.1"/>
    <property type="molecule type" value="Genomic_DNA"/>
</dbReference>
<feature type="domain" description="Alanine racemase N-terminal" evidence="5">
    <location>
        <begin position="7"/>
        <end position="209"/>
    </location>
</feature>
<organism evidence="6">
    <name type="scientific">Hexamita inflata</name>
    <dbReference type="NCBI Taxonomy" id="28002"/>
    <lineage>
        <taxon>Eukaryota</taxon>
        <taxon>Metamonada</taxon>
        <taxon>Diplomonadida</taxon>
        <taxon>Hexamitidae</taxon>
        <taxon>Hexamitinae</taxon>
        <taxon>Hexamita</taxon>
    </lineage>
</organism>
<comment type="caution">
    <text evidence="6">The sequence shown here is derived from an EMBL/GenBank/DDBJ whole genome shotgun (WGS) entry which is preliminary data.</text>
</comment>
<protein>
    <recommendedName>
        <fullName evidence="2">Pyridoxal phosphate homeostasis protein</fullName>
        <shortName evidence="2">PLP homeostasis protein</shortName>
    </recommendedName>
</protein>
<dbReference type="Proteomes" id="UP001642409">
    <property type="component" value="Unassembled WGS sequence"/>
</dbReference>
<accession>A0AA86RKH5</accession>
<dbReference type="InterPro" id="IPR001608">
    <property type="entry name" value="Ala_racemase_N"/>
</dbReference>
<dbReference type="NCBIfam" id="TIGR00044">
    <property type="entry name" value="YggS family pyridoxal phosphate-dependent enzyme"/>
    <property type="match status" value="1"/>
</dbReference>
<dbReference type="EMBL" id="CAXDID020000336">
    <property type="protein sequence ID" value="CAL6078814.1"/>
    <property type="molecule type" value="Genomic_DNA"/>
</dbReference>
<feature type="modified residue" description="N6-(pyridoxal phosphate)lysine" evidence="2 3">
    <location>
        <position position="28"/>
    </location>
</feature>
<evidence type="ECO:0000259" key="5">
    <source>
        <dbReference type="Pfam" id="PF01168"/>
    </source>
</evidence>
<keyword evidence="8" id="KW-1185">Reference proteome</keyword>
<keyword evidence="1 2" id="KW-0663">Pyridoxal phosphate</keyword>
<dbReference type="GO" id="GO:0030170">
    <property type="term" value="F:pyridoxal phosphate binding"/>
    <property type="evidence" value="ECO:0007669"/>
    <property type="project" value="UniProtKB-UniRule"/>
</dbReference>
<dbReference type="PROSITE" id="PS01211">
    <property type="entry name" value="UPF0001"/>
    <property type="match status" value="1"/>
</dbReference>
<dbReference type="HAMAP" id="MF_02087">
    <property type="entry name" value="PLP_homeostasis"/>
    <property type="match status" value="1"/>
</dbReference>
<sequence length="213" mass="23821">MTIQESLQEIRQSLQKFDNPPTLIAVSKTKPNEAVQEAYDAGQRIFGENYVQELCDKVPALPRDIEWHFIGHLQSNKSNMIAKLANDNYKIVVQTLDSAKLADKLNSQLKVKLDVMVEVHTSTESSKSGCSPSEVLALVDHIKSLPNLNFIGLMTIGDPNDPRSCFKQMKDLQEQTKGSLSMGMSGDYKEAVEFGTNFVRIGTAIFGHREYKK</sequence>
<evidence type="ECO:0000256" key="4">
    <source>
        <dbReference type="RuleBase" id="RU004514"/>
    </source>
</evidence>
<dbReference type="PANTHER" id="PTHR10146">
    <property type="entry name" value="PROLINE SYNTHETASE CO-TRANSCRIBED BACTERIAL HOMOLOG PROTEIN"/>
    <property type="match status" value="1"/>
</dbReference>
<evidence type="ECO:0000256" key="2">
    <source>
        <dbReference type="HAMAP-Rule" id="MF_03225"/>
    </source>
</evidence>
<dbReference type="InterPro" id="IPR029066">
    <property type="entry name" value="PLP-binding_barrel"/>
</dbReference>
<evidence type="ECO:0000256" key="3">
    <source>
        <dbReference type="PIRSR" id="PIRSR004848-1"/>
    </source>
</evidence>
<reference evidence="7 8" key="2">
    <citation type="submission" date="2024-07" db="EMBL/GenBank/DDBJ databases">
        <authorList>
            <person name="Akdeniz Z."/>
        </authorList>
    </citation>
    <scope>NUCLEOTIDE SEQUENCE [LARGE SCALE GENOMIC DNA]</scope>
</reference>